<proteinExistence type="inferred from homology"/>
<keyword evidence="8" id="KW-1185">Reference proteome</keyword>
<comment type="caution">
    <text evidence="7">The sequence shown here is derived from an EMBL/GenBank/DDBJ whole genome shotgun (WGS) entry which is preliminary data.</text>
</comment>
<reference evidence="7 8" key="1">
    <citation type="journal article" date="2018" name="Nat. Ecol. Evol.">
        <title>Genomic signatures of mitonuclear coevolution across populations of Tigriopus californicus.</title>
        <authorList>
            <person name="Barreto F.S."/>
            <person name="Watson E.T."/>
            <person name="Lima T.G."/>
            <person name="Willett C.S."/>
            <person name="Edmands S."/>
            <person name="Li W."/>
            <person name="Burton R.S."/>
        </authorList>
    </citation>
    <scope>NUCLEOTIDE SEQUENCE [LARGE SCALE GENOMIC DNA]</scope>
    <source>
        <strain evidence="7 8">San Diego</strain>
    </source>
</reference>
<dbReference type="EMBL" id="VCGU01000458">
    <property type="protein sequence ID" value="TRY63417.1"/>
    <property type="molecule type" value="Genomic_DNA"/>
</dbReference>
<dbReference type="GO" id="GO:0005768">
    <property type="term" value="C:endosome"/>
    <property type="evidence" value="ECO:0007669"/>
    <property type="project" value="UniProtKB-SubCell"/>
</dbReference>
<dbReference type="GO" id="GO:0032456">
    <property type="term" value="P:endocytic recycling"/>
    <property type="evidence" value="ECO:0007669"/>
    <property type="project" value="InterPro"/>
</dbReference>
<feature type="region of interest" description="Disordered" evidence="6">
    <location>
        <begin position="1"/>
        <end position="22"/>
    </location>
</feature>
<gene>
    <name evidence="7" type="ORF">TCAL_02649</name>
</gene>
<dbReference type="PANTHER" id="PTHR13673">
    <property type="entry name" value="ESOPHAGEAL CANCER ASSOCIATED PROTEIN"/>
    <property type="match status" value="1"/>
</dbReference>
<dbReference type="STRING" id="6832.A0A553NDA6"/>
<keyword evidence="4" id="KW-0967">Endosome</keyword>
<evidence type="ECO:0000256" key="2">
    <source>
        <dbReference type="ARBA" id="ARBA00010704"/>
    </source>
</evidence>
<organism evidence="7 8">
    <name type="scientific">Tigriopus californicus</name>
    <name type="common">Marine copepod</name>
    <dbReference type="NCBI Taxonomy" id="6832"/>
    <lineage>
        <taxon>Eukaryota</taxon>
        <taxon>Metazoa</taxon>
        <taxon>Ecdysozoa</taxon>
        <taxon>Arthropoda</taxon>
        <taxon>Crustacea</taxon>
        <taxon>Multicrustacea</taxon>
        <taxon>Hexanauplia</taxon>
        <taxon>Copepoda</taxon>
        <taxon>Harpacticoida</taxon>
        <taxon>Harpacticidae</taxon>
        <taxon>Tigriopus</taxon>
    </lineage>
</organism>
<evidence type="ECO:0000256" key="6">
    <source>
        <dbReference type="SAM" id="MobiDB-lite"/>
    </source>
</evidence>
<comment type="similarity">
    <text evidence="2">Belongs to the VPS35L family.</text>
</comment>
<evidence type="ECO:0000313" key="7">
    <source>
        <dbReference type="EMBL" id="TRY63417.1"/>
    </source>
</evidence>
<sequence>MTTVSPYPWRAQGPSLGNHRLSHPPGTWQLAWVHPLQVQEAKNQGSSLPKEFKPTQTIIKKPVQAEKPPRAAFIDPLTAMMASPEDEDALGCVSIPADDEMDGVKSAESRDADWSKSELEALWTQLGQSAMTYHDSTRLLIPETLHYILDKLNFDDESTSRNARLDMLEGRQTRRSNPEKNGLTPKQFGDFLDLVTHQLSNYWTEDKRVQVLRLVIQIAKILGDMDKSGLSGYPAFFFQITEVLVFFGRLVYDRIASKCPGLRMNFTSHDATPQAQEMCKNWLLKIMSIRELVPRLYLEIAFMRCFRFIDDPEYFYKTVLDRLTKSIRGLSDPIAACYLRAFLVRSAFQASSSSHTSHLVSIKRQAWDCLPRRICDCIRRLFNGFSKPNFLGKMLGTKKSLNAVDTDKCPAFVYEHIFAVLSPSLIEGQVSHVSHVVANCAQDPSYSVENLICVFGKVLTNCYSLTRTEKLNVLNTIWHCVMDIHDLHAYLKCALVWTEFAVKQLQPKEINTLLGNIVSQTNSTLSRDGTKSSSDQLPKIVQSLLSSQDSLERTLTLSNFLPLFNTMSKGSQIEMAKILVERAIKDVQEISDPVLSNVLIHLCDILGDSINALSIQDETRQISAFICHVIRKVKFEDDFEQQLKFLTDCRGKYSHLTAVQLQLIHSVHLLAIHTLERANGKISTRIKGFLQACCAFVFITIPSIDPRLTQVQLCIEAAEVCLMCRCFGQAESSLKVLFKTLGELGQAHEANRDLRERKELECTLLGLCSQLFSLLLVVPDNVEHGILYMIRGALNAINRFPWSLHSAHRAELNIRALQLLSVVTWDDYPYHIEGLDSNDVLYGSNPKFVDEVNQISGTVLGQVLDQIQDLTSNGFKKESGRLSWQLLQTCYGFVDLESSEKLVKLAQKLWSLSKKQNELQPQTDRLLQEVKLRKDERATMWKRVLL</sequence>
<evidence type="ECO:0000256" key="5">
    <source>
        <dbReference type="ARBA" id="ARBA00022927"/>
    </source>
</evidence>
<evidence type="ECO:0000256" key="3">
    <source>
        <dbReference type="ARBA" id="ARBA00022448"/>
    </source>
</evidence>
<dbReference type="AlphaFoldDB" id="A0A553NDA6"/>
<evidence type="ECO:0000256" key="1">
    <source>
        <dbReference type="ARBA" id="ARBA00004177"/>
    </source>
</evidence>
<dbReference type="Proteomes" id="UP000318571">
    <property type="component" value="Chromosome 10"/>
</dbReference>
<dbReference type="PANTHER" id="PTHR13673:SF0">
    <property type="entry name" value="VPS35 ENDOSOMAL PROTEIN-SORTING FACTOR-LIKE"/>
    <property type="match status" value="1"/>
</dbReference>
<dbReference type="OMA" id="RVEVCKN"/>
<dbReference type="InterPro" id="IPR029705">
    <property type="entry name" value="VPS35L"/>
</dbReference>
<keyword evidence="5" id="KW-0653">Protein transport</keyword>
<accession>A0A553NDA6</accession>
<evidence type="ECO:0000256" key="4">
    <source>
        <dbReference type="ARBA" id="ARBA00022753"/>
    </source>
</evidence>
<comment type="subcellular location">
    <subcellularLocation>
        <location evidence="1">Endosome</location>
    </subcellularLocation>
</comment>
<name>A0A553NDA6_TIGCA</name>
<keyword evidence="3" id="KW-0813">Transport</keyword>
<evidence type="ECO:0000313" key="8">
    <source>
        <dbReference type="Proteomes" id="UP000318571"/>
    </source>
</evidence>
<dbReference type="GO" id="GO:0015031">
    <property type="term" value="P:protein transport"/>
    <property type="evidence" value="ECO:0007669"/>
    <property type="project" value="UniProtKB-KW"/>
</dbReference>
<protein>
    <submittedName>
        <fullName evidence="7">Uncharacterized protein</fullName>
    </submittedName>
</protein>